<evidence type="ECO:0000313" key="2">
    <source>
        <dbReference type="Proteomes" id="UP001596052"/>
    </source>
</evidence>
<reference evidence="2" key="1">
    <citation type="journal article" date="2019" name="Int. J. Syst. Evol. Microbiol.">
        <title>The Global Catalogue of Microorganisms (GCM) 10K type strain sequencing project: providing services to taxonomists for standard genome sequencing and annotation.</title>
        <authorList>
            <consortium name="The Broad Institute Genomics Platform"/>
            <consortium name="The Broad Institute Genome Sequencing Center for Infectious Disease"/>
            <person name="Wu L."/>
            <person name="Ma J."/>
        </authorList>
    </citation>
    <scope>NUCLEOTIDE SEQUENCE [LARGE SCALE GENOMIC DNA]</scope>
    <source>
        <strain evidence="2">CGMCC 4.1469</strain>
    </source>
</reference>
<evidence type="ECO:0000313" key="1">
    <source>
        <dbReference type="EMBL" id="MFC5457018.1"/>
    </source>
</evidence>
<dbReference type="EMBL" id="JBHSMQ010000008">
    <property type="protein sequence ID" value="MFC5457018.1"/>
    <property type="molecule type" value="Genomic_DNA"/>
</dbReference>
<name>A0ABW0KU29_9BACT</name>
<organism evidence="1 2">
    <name type="scientific">Prosthecobacter fluviatilis</name>
    <dbReference type="NCBI Taxonomy" id="445931"/>
    <lineage>
        <taxon>Bacteria</taxon>
        <taxon>Pseudomonadati</taxon>
        <taxon>Verrucomicrobiota</taxon>
        <taxon>Verrucomicrobiia</taxon>
        <taxon>Verrucomicrobiales</taxon>
        <taxon>Verrucomicrobiaceae</taxon>
        <taxon>Prosthecobacter</taxon>
    </lineage>
</organism>
<dbReference type="Proteomes" id="UP001596052">
    <property type="component" value="Unassembled WGS sequence"/>
</dbReference>
<gene>
    <name evidence="1" type="ORF">ACFQDI_19280</name>
</gene>
<proteinExistence type="predicted"/>
<protein>
    <submittedName>
        <fullName evidence="1">Uncharacterized protein</fullName>
    </submittedName>
</protein>
<keyword evidence="2" id="KW-1185">Reference proteome</keyword>
<dbReference type="RefSeq" id="WP_377169871.1">
    <property type="nucleotide sequence ID" value="NZ_JBHSMQ010000008.1"/>
</dbReference>
<comment type="caution">
    <text evidence="1">The sequence shown here is derived from an EMBL/GenBank/DDBJ whole genome shotgun (WGS) entry which is preliminary data.</text>
</comment>
<accession>A0ABW0KU29</accession>
<sequence>MSWGINSQKTRFDSLPEEVQERIVNVLMKNLVPDTAGYDIDEETLQHWAANRSILAFWVRHKQMRKKKD</sequence>